<dbReference type="InterPro" id="IPR011009">
    <property type="entry name" value="Kinase-like_dom_sf"/>
</dbReference>
<dbReference type="EMBL" id="KI284498">
    <property type="protein sequence ID" value="ESA12836.1"/>
    <property type="molecule type" value="Genomic_DNA"/>
</dbReference>
<reference evidence="1" key="1">
    <citation type="submission" date="2013-07" db="EMBL/GenBank/DDBJ databases">
        <title>The genome of an arbuscular mycorrhizal fungus provides insights into the evolution of the oldest plant symbiosis.</title>
        <authorList>
            <consortium name="DOE Joint Genome Institute"/>
            <person name="Tisserant E."/>
            <person name="Malbreil M."/>
            <person name="Kuo A."/>
            <person name="Kohler A."/>
            <person name="Symeonidi A."/>
            <person name="Balestrini R."/>
            <person name="Charron P."/>
            <person name="Duensing N."/>
            <person name="Frei-dit-Frey N."/>
            <person name="Gianinazzi-Pearson V."/>
            <person name="Gilbert B."/>
            <person name="Handa Y."/>
            <person name="Hijri M."/>
            <person name="Kaul R."/>
            <person name="Kawaguchi M."/>
            <person name="Krajinski F."/>
            <person name="Lammers P."/>
            <person name="Lapierre D."/>
            <person name="Masclaux F.G."/>
            <person name="Murat C."/>
            <person name="Morin E."/>
            <person name="Ndikumana S."/>
            <person name="Pagni M."/>
            <person name="Petitpierre D."/>
            <person name="Requena N."/>
            <person name="Rosikiewicz P."/>
            <person name="Riley R."/>
            <person name="Saito K."/>
            <person name="San Clemente H."/>
            <person name="Shapiro H."/>
            <person name="van Tuinen D."/>
            <person name="Becard G."/>
            <person name="Bonfante P."/>
            <person name="Paszkowski U."/>
            <person name="Shachar-Hill Y."/>
            <person name="Young J.P."/>
            <person name="Sanders I.R."/>
            <person name="Henrissat B."/>
            <person name="Rensing S.A."/>
            <person name="Grigoriev I.V."/>
            <person name="Corradi N."/>
            <person name="Roux C."/>
            <person name="Martin F."/>
        </authorList>
    </citation>
    <scope>NUCLEOTIDE SEQUENCE</scope>
    <source>
        <strain evidence="1">DAOM 197198</strain>
    </source>
</reference>
<dbReference type="SUPFAM" id="SSF56112">
    <property type="entry name" value="Protein kinase-like (PK-like)"/>
    <property type="match status" value="1"/>
</dbReference>
<protein>
    <submittedName>
        <fullName evidence="1">Uncharacterized protein</fullName>
    </submittedName>
</protein>
<organism evidence="1">
    <name type="scientific">Rhizophagus irregularis (strain DAOM 181602 / DAOM 197198 / MUCL 43194)</name>
    <name type="common">Arbuscular mycorrhizal fungus</name>
    <name type="synonym">Glomus intraradices</name>
    <dbReference type="NCBI Taxonomy" id="747089"/>
    <lineage>
        <taxon>Eukaryota</taxon>
        <taxon>Fungi</taxon>
        <taxon>Fungi incertae sedis</taxon>
        <taxon>Mucoromycota</taxon>
        <taxon>Glomeromycotina</taxon>
        <taxon>Glomeromycetes</taxon>
        <taxon>Glomerales</taxon>
        <taxon>Glomeraceae</taxon>
        <taxon>Rhizophagus</taxon>
    </lineage>
</organism>
<gene>
    <name evidence="1" type="ORF">GLOINDRAFT_2957</name>
</gene>
<evidence type="ECO:0000313" key="1">
    <source>
        <dbReference type="EMBL" id="ESA12836.1"/>
    </source>
</evidence>
<sequence length="96" mass="11183">MDSKRKSDKKVILKYSYSLLQSITNEEFYSTENSYGTSQDPDTKEATIIQWCNNEKIPYDRFINPRYISEGGFGKVYRATWKDGLRMTAYEIQSGS</sequence>
<dbReference type="AlphaFoldDB" id="U9UB37"/>
<accession>U9UB37</accession>
<dbReference type="HOGENOM" id="CLU_2360822_0_0_1"/>
<proteinExistence type="predicted"/>
<name>U9UB37_RHIID</name>